<dbReference type="EMBL" id="JACLRA010000001">
    <property type="protein sequence ID" value="MBC2862611.1"/>
    <property type="molecule type" value="Genomic_DNA"/>
</dbReference>
<name>A0A6B5PII5_KLEPN</name>
<gene>
    <name evidence="1" type="ORF">H7U16_13240</name>
    <name evidence="2" type="ORF">H7U18_03605</name>
</gene>
<protein>
    <submittedName>
        <fullName evidence="1">Uncharacterized protein</fullName>
    </submittedName>
</protein>
<proteinExistence type="predicted"/>
<dbReference type="RefSeq" id="WP_004140436.1">
    <property type="nucleotide sequence ID" value="NZ_AP021880.1"/>
</dbReference>
<reference evidence="1 3" key="1">
    <citation type="submission" date="2020-08" db="EMBL/GenBank/DDBJ databases">
        <title>Tigecycline and colistin resistance in Klebsiella pneumoniae.</title>
        <authorList>
            <person name="Ramesh N."/>
            <person name="Shanthini T."/>
            <person name="Prasanth M."/>
            <person name="Senthilkumar N."/>
            <person name="Meesala Krishna M."/>
            <person name="Guruswami G."/>
        </authorList>
    </citation>
    <scope>NUCLEOTIDE SEQUENCE [LARGE SCALE GENOMIC DNA]</scope>
    <source>
        <strain evidence="1 3">SHM 84</strain>
        <strain evidence="2">SHM 84C</strain>
    </source>
</reference>
<evidence type="ECO:0000313" key="2">
    <source>
        <dbReference type="EMBL" id="MBC2872732.1"/>
    </source>
</evidence>
<evidence type="ECO:0000313" key="1">
    <source>
        <dbReference type="EMBL" id="MBC2862611.1"/>
    </source>
</evidence>
<sequence length="39" mass="4396">MPRWPQHKIILPDGDILSLCSIFDCGAALGRILRGEYHC</sequence>
<dbReference type="AlphaFoldDB" id="A0A6B5PII5"/>
<dbReference type="Proteomes" id="UP000592342">
    <property type="component" value="Unassembled WGS sequence"/>
</dbReference>
<comment type="caution">
    <text evidence="1">The sequence shown here is derived from an EMBL/GenBank/DDBJ whole genome shotgun (WGS) entry which is preliminary data.</text>
</comment>
<dbReference type="Proteomes" id="UP000629923">
    <property type="component" value="Unassembled WGS sequence"/>
</dbReference>
<organism evidence="1 3">
    <name type="scientific">Klebsiella pneumoniae</name>
    <dbReference type="NCBI Taxonomy" id="573"/>
    <lineage>
        <taxon>Bacteria</taxon>
        <taxon>Pseudomonadati</taxon>
        <taxon>Pseudomonadota</taxon>
        <taxon>Gammaproteobacteria</taxon>
        <taxon>Enterobacterales</taxon>
        <taxon>Enterobacteriaceae</taxon>
        <taxon>Klebsiella/Raoultella group</taxon>
        <taxon>Klebsiella</taxon>
        <taxon>Klebsiella pneumoniae complex</taxon>
    </lineage>
</organism>
<accession>A0A6B5PII5</accession>
<dbReference type="EMBL" id="JACLQZ010000001">
    <property type="protein sequence ID" value="MBC2872732.1"/>
    <property type="molecule type" value="Genomic_DNA"/>
</dbReference>
<evidence type="ECO:0000313" key="3">
    <source>
        <dbReference type="Proteomes" id="UP000592342"/>
    </source>
</evidence>